<dbReference type="Pfam" id="PF06224">
    <property type="entry name" value="AlkZ-like"/>
    <property type="match status" value="1"/>
</dbReference>
<proteinExistence type="predicted"/>
<dbReference type="EMBL" id="CP063849">
    <property type="protein sequence ID" value="QOY90945.1"/>
    <property type="molecule type" value="Genomic_DNA"/>
</dbReference>
<dbReference type="Proteomes" id="UP000593892">
    <property type="component" value="Chromosome"/>
</dbReference>
<dbReference type="InterPro" id="IPR009351">
    <property type="entry name" value="AlkZ-like"/>
</dbReference>
<protein>
    <submittedName>
        <fullName evidence="1">AlkZ family DNA glycosylase</fullName>
    </submittedName>
</protein>
<evidence type="ECO:0000313" key="1">
    <source>
        <dbReference type="EMBL" id="QOY90945.1"/>
    </source>
</evidence>
<organism evidence="1 2">
    <name type="scientific">Paludibaculum fermentans</name>
    <dbReference type="NCBI Taxonomy" id="1473598"/>
    <lineage>
        <taxon>Bacteria</taxon>
        <taxon>Pseudomonadati</taxon>
        <taxon>Acidobacteriota</taxon>
        <taxon>Terriglobia</taxon>
        <taxon>Bryobacterales</taxon>
        <taxon>Bryobacteraceae</taxon>
        <taxon>Paludibaculum</taxon>
    </lineage>
</organism>
<accession>A0A7S7NWB6</accession>
<dbReference type="AlphaFoldDB" id="A0A7S7NWB6"/>
<evidence type="ECO:0000313" key="2">
    <source>
        <dbReference type="Proteomes" id="UP000593892"/>
    </source>
</evidence>
<sequence>MPPTRILTKRELNRALLERQMLLRRERTPVLEVIQRLIAMQAQQPRPPFIGLWTRIDGFTAPELAALLRDRQVVRVTHLRGTLHLLTTTDYLALRGAMQPVLSAGMHSILKQRGAVLDIEAVVQAAESHFGKRPQTFEDLRTTLMEQFPGVDERAMGYAVRMQLPLCMVPDDSPFAYGADPIFTPATHWLGQPVPDAGGLDGLLLRYLAAFGPASVNDAQCWSGLGKLKPAFEALRPKLDVYKDENGKELFDVPGAPLPQEDTPAPVRFLPGFDNAILAHQDRSRIIADEHRSLVTTKNLQVLPTVLADGFVAATWDVTLRKTVVTVTVKPFSPLTAKVKKAVEAEAAGLVKFLAGDAPRCEVVFA</sequence>
<name>A0A7S7NWB6_PALFE</name>
<keyword evidence="2" id="KW-1185">Reference proteome</keyword>
<dbReference type="RefSeq" id="WP_194452602.1">
    <property type="nucleotide sequence ID" value="NZ_CP063849.1"/>
</dbReference>
<dbReference type="KEGG" id="pfer:IRI77_13655"/>
<dbReference type="PANTHER" id="PTHR38479:SF2">
    <property type="entry name" value="WINGED HELIX DNA-BINDING DOMAIN-CONTAINING PROTEIN"/>
    <property type="match status" value="1"/>
</dbReference>
<reference evidence="1 2" key="1">
    <citation type="submission" date="2020-10" db="EMBL/GenBank/DDBJ databases">
        <title>Complete genome sequence of Paludibaculum fermentans P105T, a facultatively anaerobic acidobacterium capable of dissimilatory Fe(III) reduction.</title>
        <authorList>
            <person name="Dedysh S.N."/>
            <person name="Beletsky A.V."/>
            <person name="Kulichevskaya I.S."/>
            <person name="Mardanov A.V."/>
            <person name="Ravin N.V."/>
        </authorList>
    </citation>
    <scope>NUCLEOTIDE SEQUENCE [LARGE SCALE GENOMIC DNA]</scope>
    <source>
        <strain evidence="1 2">P105</strain>
    </source>
</reference>
<gene>
    <name evidence="1" type="ORF">IRI77_13655</name>
</gene>
<dbReference type="PANTHER" id="PTHR38479">
    <property type="entry name" value="LMO0824 PROTEIN"/>
    <property type="match status" value="1"/>
</dbReference>